<evidence type="ECO:0000256" key="3">
    <source>
        <dbReference type="ARBA" id="ARBA00023054"/>
    </source>
</evidence>
<evidence type="ECO:0000256" key="4">
    <source>
        <dbReference type="SAM" id="Coils"/>
    </source>
</evidence>
<feature type="region of interest" description="Disordered" evidence="5">
    <location>
        <begin position="362"/>
        <end position="399"/>
    </location>
</feature>
<dbReference type="InParanoid" id="A0A1E1KB94"/>
<keyword evidence="7" id="KW-1185">Reference proteome</keyword>
<feature type="compositionally biased region" description="Low complexity" evidence="5">
    <location>
        <begin position="364"/>
        <end position="373"/>
    </location>
</feature>
<comment type="caution">
    <text evidence="6">The sequence shown here is derived from an EMBL/GenBank/DDBJ whole genome shotgun (WGS) entry which is preliminary data.</text>
</comment>
<comment type="similarity">
    <text evidence="1">Belongs to the ATG14 family.</text>
</comment>
<accession>A0A1E1KB94</accession>
<name>A0A1E1KB94_9HELO</name>
<dbReference type="PANTHER" id="PTHR15157:SF13">
    <property type="entry name" value="AUTOPHAGY-RELATED PROTEIN 14"/>
    <property type="match status" value="1"/>
</dbReference>
<proteinExistence type="inferred from homology"/>
<dbReference type="PANTHER" id="PTHR15157">
    <property type="entry name" value="UV RADIATION RESISTANCE-ASSOCIATED GENE PROTEIN"/>
    <property type="match status" value="1"/>
</dbReference>
<evidence type="ECO:0000256" key="2">
    <source>
        <dbReference type="ARBA" id="ARBA00013807"/>
    </source>
</evidence>
<feature type="compositionally biased region" description="Basic and acidic residues" evidence="5">
    <location>
        <begin position="380"/>
        <end position="390"/>
    </location>
</feature>
<reference evidence="7" key="1">
    <citation type="submission" date="2016-03" db="EMBL/GenBank/DDBJ databases">
        <authorList>
            <person name="Ploux O."/>
        </authorList>
    </citation>
    <scope>NUCLEOTIDE SEQUENCE [LARGE SCALE GENOMIC DNA]</scope>
    <source>
        <strain evidence="7">UK7</strain>
    </source>
</reference>
<dbReference type="InterPro" id="IPR018791">
    <property type="entry name" value="UV_resistance/autophagy_Atg14"/>
</dbReference>
<dbReference type="GO" id="GO:0035493">
    <property type="term" value="P:SNARE complex assembly"/>
    <property type="evidence" value="ECO:0007669"/>
    <property type="project" value="TreeGrafter"/>
</dbReference>
<dbReference type="GO" id="GO:0005768">
    <property type="term" value="C:endosome"/>
    <property type="evidence" value="ECO:0007669"/>
    <property type="project" value="TreeGrafter"/>
</dbReference>
<evidence type="ECO:0000256" key="1">
    <source>
        <dbReference type="ARBA" id="ARBA00009574"/>
    </source>
</evidence>
<evidence type="ECO:0000313" key="6">
    <source>
        <dbReference type="EMBL" id="CZS95336.1"/>
    </source>
</evidence>
<dbReference type="GO" id="GO:0000149">
    <property type="term" value="F:SNARE binding"/>
    <property type="evidence" value="ECO:0007669"/>
    <property type="project" value="TreeGrafter"/>
</dbReference>
<dbReference type="EMBL" id="FJUW01000010">
    <property type="protein sequence ID" value="CZS95336.1"/>
    <property type="molecule type" value="Genomic_DNA"/>
</dbReference>
<dbReference type="GO" id="GO:0032991">
    <property type="term" value="C:protein-containing complex"/>
    <property type="evidence" value="ECO:0007669"/>
    <property type="project" value="UniProtKB-ARBA"/>
</dbReference>
<dbReference type="Proteomes" id="UP000178129">
    <property type="component" value="Unassembled WGS sequence"/>
</dbReference>
<protein>
    <recommendedName>
        <fullName evidence="2">Autophagy-related protein 14</fullName>
    </recommendedName>
</protein>
<organism evidence="6 7">
    <name type="scientific">Rhynchosporium graminicola</name>
    <dbReference type="NCBI Taxonomy" id="2792576"/>
    <lineage>
        <taxon>Eukaryota</taxon>
        <taxon>Fungi</taxon>
        <taxon>Dikarya</taxon>
        <taxon>Ascomycota</taxon>
        <taxon>Pezizomycotina</taxon>
        <taxon>Leotiomycetes</taxon>
        <taxon>Helotiales</taxon>
        <taxon>Ploettnerulaceae</taxon>
        <taxon>Rhynchosporium</taxon>
    </lineage>
</organism>
<dbReference type="Pfam" id="PF10186">
    <property type="entry name" value="ATG14"/>
    <property type="match status" value="1"/>
</dbReference>
<feature type="coiled-coil region" evidence="4">
    <location>
        <begin position="89"/>
        <end position="116"/>
    </location>
</feature>
<dbReference type="AlphaFoldDB" id="A0A1E1KB94"/>
<dbReference type="GO" id="GO:0000323">
    <property type="term" value="C:lytic vacuole"/>
    <property type="evidence" value="ECO:0007669"/>
    <property type="project" value="TreeGrafter"/>
</dbReference>
<evidence type="ECO:0000313" key="7">
    <source>
        <dbReference type="Proteomes" id="UP000178129"/>
    </source>
</evidence>
<gene>
    <name evidence="6" type="ORF">RCO7_05770</name>
</gene>
<evidence type="ECO:0000256" key="5">
    <source>
        <dbReference type="SAM" id="MobiDB-lite"/>
    </source>
</evidence>
<sequence length="540" mass="59323">MQCDICFRPGGQGEKKLHFLCPTDARNQLYEGRIRNAEVLLENDALNSQIADLFPNRKAQENDAFLQTSKNSVNIAATAAEKDQAIDRTNQIISQADELRAKVELAKEEIAKRKANVARRKSDMASASNGVEARRTRQVEEVKKATGMIKHKWNMNHATTASSRTFLCGEAAKLYGLKKCRRTSGAEEYRIGGMRIMDLMTLNSATPAEISTALSHIVHLLMLSTHYLAIRVPAEITLPHRDYPLPTIFPVASSYKYTDVPFPGSTPSTSSNTSPTASRHAEAPIKFPHPRPLFINKPLPLLSVEDPSGYCLFLEGVTLLAYNIAWVCKSQGIPVGEGSSFEDICNLGRNLYNLLIGIKPRPSPGSRASSAQSTPIGGGRDTDGERDKKNPANTTMGNYSHGTAHSFLGGAIGTEFIRSWKLTSPTKLTDQLKSILLSEVANREWEMLDADAWAVDDEMGNDGVVVGARKEATGRLQNLGMQSFMSMRTIVEAVEMVGGDRERMPGTSGYTKIVKQAFARMNLTIDEVINIVMTLDSMLQ</sequence>
<keyword evidence="3 4" id="KW-0175">Coiled coil</keyword>